<reference evidence="2 3" key="1">
    <citation type="submission" date="2019-12" db="EMBL/GenBank/DDBJ databases">
        <authorList>
            <person name="Zhang Y.-J."/>
        </authorList>
    </citation>
    <scope>NUCLEOTIDE SEQUENCE [LARGE SCALE GENOMIC DNA]</scope>
    <source>
        <strain evidence="2 3">H18S-6</strain>
    </source>
</reference>
<dbReference type="SUPFAM" id="SSF51735">
    <property type="entry name" value="NAD(P)-binding Rossmann-fold domains"/>
    <property type="match status" value="1"/>
</dbReference>
<dbReference type="Proteomes" id="UP000441586">
    <property type="component" value="Unassembled WGS sequence"/>
</dbReference>
<name>A0A6A4RJQ0_9RHOB</name>
<organism evidence="2 3">
    <name type="scientific">Parasedimentitalea maritima</name>
    <dbReference type="NCBI Taxonomy" id="2578117"/>
    <lineage>
        <taxon>Bacteria</taxon>
        <taxon>Pseudomonadati</taxon>
        <taxon>Pseudomonadota</taxon>
        <taxon>Alphaproteobacteria</taxon>
        <taxon>Rhodobacterales</taxon>
        <taxon>Paracoccaceae</taxon>
        <taxon>Parasedimentitalea</taxon>
    </lineage>
</organism>
<dbReference type="Gene3D" id="3.40.50.720">
    <property type="entry name" value="NAD(P)-binding Rossmann-like Domain"/>
    <property type="match status" value="1"/>
</dbReference>
<evidence type="ECO:0000259" key="1">
    <source>
        <dbReference type="Pfam" id="PF13460"/>
    </source>
</evidence>
<protein>
    <submittedName>
        <fullName evidence="2">NAD(P)H-binding protein</fullName>
    </submittedName>
</protein>
<dbReference type="InterPro" id="IPR036291">
    <property type="entry name" value="NAD(P)-bd_dom_sf"/>
</dbReference>
<gene>
    <name evidence="2" type="ORF">GP644_04620</name>
</gene>
<dbReference type="PANTHER" id="PTHR15020">
    <property type="entry name" value="FLAVIN REDUCTASE-RELATED"/>
    <property type="match status" value="1"/>
</dbReference>
<accession>A0A6A4RJQ0</accession>
<dbReference type="PANTHER" id="PTHR15020:SF50">
    <property type="entry name" value="UPF0659 PROTEIN YMR090W"/>
    <property type="match status" value="1"/>
</dbReference>
<comment type="caution">
    <text evidence="2">The sequence shown here is derived from an EMBL/GenBank/DDBJ whole genome shotgun (WGS) entry which is preliminary data.</text>
</comment>
<dbReference type="InterPro" id="IPR016040">
    <property type="entry name" value="NAD(P)-bd_dom"/>
</dbReference>
<dbReference type="RefSeq" id="WP_158977441.1">
    <property type="nucleotide sequence ID" value="NZ_WSFO01000002.1"/>
</dbReference>
<feature type="domain" description="NAD(P)-binding" evidence="1">
    <location>
        <begin position="10"/>
        <end position="205"/>
    </location>
</feature>
<proteinExistence type="predicted"/>
<dbReference type="AlphaFoldDB" id="A0A6A4RJQ0"/>
<evidence type="ECO:0000313" key="3">
    <source>
        <dbReference type="Proteomes" id="UP000441586"/>
    </source>
</evidence>
<sequence length="220" mass="23777">MTAQNLVIFGASGNCGQWAAKFAIEQGYNVRVLVRPGSNIKLPDGVEIMHGEVMDAETVKRAVQGQDAVLSCLGIKRKSASNPWSSVVSPVDLAEQSARNIVAAMKTHGVKRVVSISAAGVADSWPHISPVMRLVIRSSNISVAYRDLAKMEQVYRESGLDSLALRPVTLTNGETTADTKVVERYMLSSKISRGDVGSYMVRSLARQTSFSYPTEMISAT</sequence>
<evidence type="ECO:0000313" key="2">
    <source>
        <dbReference type="EMBL" id="KAE9631605.1"/>
    </source>
</evidence>
<dbReference type="EMBL" id="WSFO01000002">
    <property type="protein sequence ID" value="KAE9631605.1"/>
    <property type="molecule type" value="Genomic_DNA"/>
</dbReference>
<dbReference type="Pfam" id="PF13460">
    <property type="entry name" value="NAD_binding_10"/>
    <property type="match status" value="1"/>
</dbReference>